<sequence>MKSIFLPLFLIIPAFVSGQIKFYGKDGTVVNAIGERTTLTFSKNESLPVPQWEPAEEGFTVTTIAALLPSVIDLGFKITSNVMEKRLKEYVNEFSARNTYTDNNSYISGFKIERTLVRETANNSGDAAFSLSLIPLPVDTNTFVFAVDGISVNYSGARTKKGYNLNDYLIEIKVSYYDGSEKKEQASNPITLQMVGFGAIDYALSGPDGTRLYITDKFPLNPDLTISEVSVKVVETNTAKAKVEKIKAISDKYKEDAKEGTKNIINLFIEQQESTDEDESE</sequence>
<dbReference type="Proteomes" id="UP000198670">
    <property type="component" value="Unassembled WGS sequence"/>
</dbReference>
<name>A0A1I3CKI3_9SPHI</name>
<dbReference type="AlphaFoldDB" id="A0A1I3CKI3"/>
<reference evidence="1 2" key="1">
    <citation type="submission" date="2016-10" db="EMBL/GenBank/DDBJ databases">
        <authorList>
            <person name="de Groot N.N."/>
        </authorList>
    </citation>
    <scope>NUCLEOTIDE SEQUENCE [LARGE SCALE GENOMIC DNA]</scope>
    <source>
        <strain evidence="1 2">RK1</strain>
    </source>
</reference>
<keyword evidence="2" id="KW-1185">Reference proteome</keyword>
<proteinExistence type="predicted"/>
<dbReference type="EMBL" id="FOQO01000001">
    <property type="protein sequence ID" value="SFH74813.1"/>
    <property type="molecule type" value="Genomic_DNA"/>
</dbReference>
<dbReference type="RefSeq" id="WP_090622403.1">
    <property type="nucleotide sequence ID" value="NZ_FOQO01000001.1"/>
</dbReference>
<evidence type="ECO:0000313" key="1">
    <source>
        <dbReference type="EMBL" id="SFH74813.1"/>
    </source>
</evidence>
<gene>
    <name evidence="1" type="ORF">SAMN05444682_10168</name>
</gene>
<accession>A0A1I3CKI3</accession>
<organism evidence="1 2">
    <name type="scientific">Parapedobacter indicus</name>
    <dbReference type="NCBI Taxonomy" id="1477437"/>
    <lineage>
        <taxon>Bacteria</taxon>
        <taxon>Pseudomonadati</taxon>
        <taxon>Bacteroidota</taxon>
        <taxon>Sphingobacteriia</taxon>
        <taxon>Sphingobacteriales</taxon>
        <taxon>Sphingobacteriaceae</taxon>
        <taxon>Parapedobacter</taxon>
    </lineage>
</organism>
<evidence type="ECO:0000313" key="2">
    <source>
        <dbReference type="Proteomes" id="UP000198670"/>
    </source>
</evidence>
<protein>
    <submittedName>
        <fullName evidence="1">Uncharacterized protein</fullName>
    </submittedName>
</protein>